<reference evidence="1" key="1">
    <citation type="submission" date="2019-02" db="EMBL/GenBank/DDBJ databases">
        <authorList>
            <person name="Gruber-Vodicka R. H."/>
            <person name="Seah K. B. B."/>
        </authorList>
    </citation>
    <scope>NUCLEOTIDE SEQUENCE</scope>
    <source>
        <strain evidence="1">BECK_BZ15</strain>
    </source>
</reference>
<accession>A0A450RXH5</accession>
<dbReference type="Pfam" id="PF24724">
    <property type="entry name" value="DUF7676"/>
    <property type="match status" value="1"/>
</dbReference>
<dbReference type="EMBL" id="CAADEW010000005">
    <property type="protein sequence ID" value="VFJ43824.1"/>
    <property type="molecule type" value="Genomic_DNA"/>
</dbReference>
<organism evidence="1">
    <name type="scientific">Candidatus Kentrum sp. FW</name>
    <dbReference type="NCBI Taxonomy" id="2126338"/>
    <lineage>
        <taxon>Bacteria</taxon>
        <taxon>Pseudomonadati</taxon>
        <taxon>Pseudomonadota</taxon>
        <taxon>Gammaproteobacteria</taxon>
        <taxon>Candidatus Kentrum</taxon>
    </lineage>
</organism>
<evidence type="ECO:0000313" key="1">
    <source>
        <dbReference type="EMBL" id="VFJ43824.1"/>
    </source>
</evidence>
<dbReference type="InterPro" id="IPR056093">
    <property type="entry name" value="DUF7676"/>
</dbReference>
<dbReference type="AlphaFoldDB" id="A0A450RXH5"/>
<proteinExistence type="predicted"/>
<protein>
    <submittedName>
        <fullName evidence="1">Uncharacterized protein</fullName>
    </submittedName>
</protein>
<name>A0A450RXH5_9GAMM</name>
<sequence length="190" mass="22398">MTEQSSYIVYEPGGGRIEIFPLSTDTKTLQSLITEIFQNYWDKIHFGTMVQGSVFEIRAPNAPEEIRMRDGYLTVDFGHWHFHLCIGEHKGTTGNPTAPEVARHRRTARAELYRRLREEDRPSSWGLRMFNGHDEQQMTVFLPNPYLSVEQKYLKEPVWEHLELWNWLREKYLDLPPDPKDRNAHRVVCG</sequence>
<gene>
    <name evidence="1" type="ORF">BECKFW1821A_GA0114235_100533</name>
</gene>